<dbReference type="InterPro" id="IPR011625">
    <property type="entry name" value="A2M_N_BRD"/>
</dbReference>
<dbReference type="CDD" id="cd02891">
    <property type="entry name" value="A2M_like"/>
    <property type="match status" value="1"/>
</dbReference>
<feature type="domain" description="Alpha-2-macroglobulin" evidence="7">
    <location>
        <begin position="1173"/>
        <end position="1261"/>
    </location>
</feature>
<reference evidence="9" key="1">
    <citation type="submission" date="2023-07" db="EMBL/GenBank/DDBJ databases">
        <title>Genome sequencing of Purple Non-Sulfur Bacteria from various extreme environments.</title>
        <authorList>
            <person name="Mayer M."/>
        </authorList>
    </citation>
    <scope>NUCLEOTIDE SEQUENCE [LARGE SCALE GENOMIC DNA]</scope>
    <source>
        <strain evidence="9">DSM 17935</strain>
    </source>
</reference>
<dbReference type="Pfam" id="PF01835">
    <property type="entry name" value="MG2"/>
    <property type="match status" value="1"/>
</dbReference>
<evidence type="ECO:0000313" key="9">
    <source>
        <dbReference type="Proteomes" id="UP001209755"/>
    </source>
</evidence>
<dbReference type="Proteomes" id="UP001209755">
    <property type="component" value="Unassembled WGS sequence"/>
</dbReference>
<dbReference type="InterPro" id="IPR047565">
    <property type="entry name" value="Alpha-macroglob_thiol-ester_cl"/>
</dbReference>
<evidence type="ECO:0000256" key="2">
    <source>
        <dbReference type="ARBA" id="ARBA00022729"/>
    </source>
</evidence>
<dbReference type="InterPro" id="IPR003609">
    <property type="entry name" value="Pan_app"/>
</dbReference>
<dbReference type="Pfam" id="PF11974">
    <property type="entry name" value="bMG3"/>
    <property type="match status" value="1"/>
</dbReference>
<evidence type="ECO:0000259" key="6">
    <source>
        <dbReference type="SMART" id="SM01359"/>
    </source>
</evidence>
<dbReference type="EMBL" id="JAOQNS010000004">
    <property type="protein sequence ID" value="MCW2307315.1"/>
    <property type="molecule type" value="Genomic_DNA"/>
</dbReference>
<evidence type="ECO:0000256" key="1">
    <source>
        <dbReference type="ARBA" id="ARBA00010556"/>
    </source>
</evidence>
<dbReference type="RefSeq" id="WP_264600972.1">
    <property type="nucleotide sequence ID" value="NZ_JAOQNS010000004.1"/>
</dbReference>
<comment type="caution">
    <text evidence="8">The sequence shown here is derived from an EMBL/GenBank/DDBJ whole genome shotgun (WGS) entry which is preliminary data.</text>
</comment>
<dbReference type="Pfam" id="PF17962">
    <property type="entry name" value="bMG6"/>
    <property type="match status" value="1"/>
</dbReference>
<evidence type="ECO:0000259" key="5">
    <source>
        <dbReference type="SMART" id="SM00223"/>
    </source>
</evidence>
<keyword evidence="2" id="KW-0732">Signal</keyword>
<dbReference type="SMART" id="SM01359">
    <property type="entry name" value="A2M_N_2"/>
    <property type="match status" value="1"/>
</dbReference>
<feature type="domain" description="Apple" evidence="5">
    <location>
        <begin position="43"/>
        <end position="105"/>
    </location>
</feature>
<feature type="domain" description="Alpha-2-macroglobulin bait region" evidence="6">
    <location>
        <begin position="967"/>
        <end position="1111"/>
    </location>
</feature>
<comment type="similarity">
    <text evidence="1">Belongs to the protease inhibitor I39 (alpha-2-macroglobulin) family. Bacterial alpha-2-macroglobulin subfamily.</text>
</comment>
<name>A0ABT3HA87_9HYPH</name>
<dbReference type="InterPro" id="IPR041246">
    <property type="entry name" value="Bact_MG10"/>
</dbReference>
<dbReference type="Gene3D" id="3.50.4.10">
    <property type="entry name" value="Hepatocyte Growth Factor"/>
    <property type="match status" value="1"/>
</dbReference>
<dbReference type="SUPFAM" id="SSF48239">
    <property type="entry name" value="Terpenoid cyclases/Protein prenyltransferases"/>
    <property type="match status" value="1"/>
</dbReference>
<dbReference type="Pfam" id="PF17972">
    <property type="entry name" value="bMG5"/>
    <property type="match status" value="1"/>
</dbReference>
<dbReference type="Pfam" id="PF14295">
    <property type="entry name" value="PAN_4"/>
    <property type="match status" value="1"/>
</dbReference>
<dbReference type="InterPro" id="IPR026284">
    <property type="entry name" value="A2MG_proteobact"/>
</dbReference>
<dbReference type="InterPro" id="IPR041462">
    <property type="entry name" value="Bact_A2M_MG6"/>
</dbReference>
<dbReference type="PANTHER" id="PTHR40094">
    <property type="entry name" value="ALPHA-2-MACROGLOBULIN HOMOLOG"/>
    <property type="match status" value="1"/>
</dbReference>
<organism evidence="8 9">
    <name type="scientific">Rhodobium gokarnense</name>
    <dbReference type="NCBI Taxonomy" id="364296"/>
    <lineage>
        <taxon>Bacteria</taxon>
        <taxon>Pseudomonadati</taxon>
        <taxon>Pseudomonadota</taxon>
        <taxon>Alphaproteobacteria</taxon>
        <taxon>Hyphomicrobiales</taxon>
        <taxon>Rhodobiaceae</taxon>
        <taxon>Rhodobium</taxon>
    </lineage>
</organism>
<dbReference type="PANTHER" id="PTHR40094:SF1">
    <property type="entry name" value="UBIQUITIN DOMAIN-CONTAINING PROTEIN"/>
    <property type="match status" value="1"/>
</dbReference>
<evidence type="ECO:0000313" key="8">
    <source>
        <dbReference type="EMBL" id="MCW2307315.1"/>
    </source>
</evidence>
<dbReference type="Pfam" id="PF21142">
    <property type="entry name" value="A2M_bMG2"/>
    <property type="match status" value="1"/>
</dbReference>
<dbReference type="InterPro" id="IPR001599">
    <property type="entry name" value="Macroglobln_a2"/>
</dbReference>
<evidence type="ECO:0000259" key="7">
    <source>
        <dbReference type="SMART" id="SM01360"/>
    </source>
</evidence>
<evidence type="ECO:0000256" key="3">
    <source>
        <dbReference type="ARBA" id="ARBA00022737"/>
    </source>
</evidence>
<keyword evidence="3" id="KW-0677">Repeat</keyword>
<dbReference type="Gene3D" id="1.50.10.20">
    <property type="match status" value="1"/>
</dbReference>
<dbReference type="Pfam" id="PF17973">
    <property type="entry name" value="bMG10"/>
    <property type="match status" value="1"/>
</dbReference>
<dbReference type="InterPro" id="IPR051802">
    <property type="entry name" value="YfhM-like"/>
</dbReference>
<dbReference type="InterPro" id="IPR041203">
    <property type="entry name" value="Bact_A2M_MG5"/>
</dbReference>
<protein>
    <submittedName>
        <fullName evidence="8">Uncharacterized protein YfaS (Alpha-2-macroglobulin family)</fullName>
    </submittedName>
</protein>
<dbReference type="InterPro" id="IPR008930">
    <property type="entry name" value="Terpenoid_cyclase/PrenylTrfase"/>
</dbReference>
<dbReference type="InterPro" id="IPR002890">
    <property type="entry name" value="MG2"/>
</dbReference>
<gene>
    <name evidence="8" type="ORF">M2319_001646</name>
</gene>
<keyword evidence="4" id="KW-1015">Disulfide bond</keyword>
<dbReference type="SMART" id="SM01419">
    <property type="entry name" value="Thiol-ester_cl"/>
    <property type="match status" value="1"/>
</dbReference>
<dbReference type="SMART" id="SM00223">
    <property type="entry name" value="APPLE"/>
    <property type="match status" value="1"/>
</dbReference>
<dbReference type="InterPro" id="IPR000177">
    <property type="entry name" value="Apple"/>
</dbReference>
<evidence type="ECO:0000256" key="4">
    <source>
        <dbReference type="ARBA" id="ARBA00023157"/>
    </source>
</evidence>
<dbReference type="PIRSF" id="PIRSF038980">
    <property type="entry name" value="A2M_bac"/>
    <property type="match status" value="1"/>
</dbReference>
<dbReference type="Pfam" id="PF07703">
    <property type="entry name" value="A2M_BRD"/>
    <property type="match status" value="1"/>
</dbReference>
<sequence length="1838" mass="197505">MRCHRRQILQFNTGILAALLVMLAAFAVIGSAPGRAAERSLVITEDADYFGRDYDILKDVELEACKSSCLGNQQCVAFTYNTSAKWCFLKADFGDLRAFAGAVSGRIVSVDAPKPDVEKERAAELGFLPKGMVEGARTFAASLSRHYDPGARSYGQLIDAAEVQKLAGDNEGAAALYGAALSVSPDSRSLWTRFTEALIASNPSDWQVKRQTEEFGSGAAINAYLRSGDEAERAGSLFLLGKALEKRRIWREAIRSYRASLALIDDKMVRAAYDAVVAQHGFRVVSHEVDSDAASPRICLVFAYPLPAEREGLVDYLSVRGGSGLSKEAEERQICVDGVEHGKRYQLTLRPGLPSADGEKIEKAVNLDIYVRDRSPAVRFTGRSYVLPKGGSAAIPIVSINSDTIAAEIHRIGDRSMARAVSDSVFLGQLNPYQINQIEEETGEKVWQGEIDVTSKLNAEVTTAIPVGEVIDTLEPGAYVMTAEAKDARGESWGSKATQWFVVSDLGLTALKGNDGLTAVVRALSSAEALSGVKLRLVAVNDEILGTAATDDKGVANFQPGLLRGTGGQRPALLVAEGADGDYGFLDLTKSPFDLTDRGVAGRPSPPPLDVYLTTERGIYRPGETVHATALVRDAEVKAVSDLPLTVVFRRPDGVESTRMTSSGSGAGGHAVDLALSPNAMRGTWQVAVYSDPKGQSLSEEGFLVEDFQPERIDYDLETDAKAIDPSGVTDLSVEVRYLYGAVAADLAIEGEINVSPSREMDGFKGYQFGLAEERVEAGYQALPEGLRTGADGTATIPVSLRDLPSTTGLLKAAIATRVVDAGGRRVERRLELPVRPDGARIGIKPMFDGSVEEGGNAAFEIIVVQPDGTRIAAEDLKWSLLDIETSYQWYRQNGSWNYEPVTTTRRVETGTVSTGPEEAGKIEMPVKWGRYRLQVETTDGDPIASSVSFDAGWYIAASSSETPDFLRVALDKEKYAIGETARVNIEPRFAGTAMVMVMSDRVLSMQAVEVPEEGTTVELPVTEEWGAGAYVTASLIRPMDLEAKRMPARALGLAHAGVDVGDRDLAVEITAPETLRPRGTLDVDIEITNLPAGGEAFVTLAAVDVGILNLTGYEAPAPDDYYFDRRRLGVEIRDLYGQLIDRMQGVPGTIRTGGDGMAGQLQGTPPTEKLMAFFSGIVRLDENGKATIPVDIPDFNGTIRLMVQAWTADGVGHGTREVIARDPIVVAASVPQFLAPGDRSRLLLELTHVEGPAGEVRYSVRTDDRLALTPGTGEGTVTLGETERTEISVPINGERVGDAGLDVVVTTPDGDLLTKSLTIPVRANEPPVSRRNVVSLAARTGRLTIDGEVLEEFLPGTGSVAVSISGAGALDIPGIVAALDRYPYGCAEQITSRALPLVYLDSVAIAAGLGRDAEVAPRVAEAVKGVLAKQASSGSFGMWYPGSDNLWLDAYVSDFLTRAKEKDYPVPRIGYDLAIDNLSNRLSYATDFEDGGEDVAYALYVLARAGRASIGDLRYYADIKINSFATPLAKAQIGAALALYGDRLRADKAFKAAYADLSRGQDDVRVSRHDYGSDLRDGAGLVTLVAESRSKALDMKRLVAGLAKRSLRSRYTSTQEKAWMLLAANALVETSAKPDLRVDGRGLDRALYARFDAERLTGNPVEVENLGADGLDAVITVSGVPRVPEPAGGNGYRIERAYYTMEGKPLDIAEVKQNTRFVTVLTVTAEADVRGRLLIVDPLPAGIEIDNPNLLSGGSIQALDWLGLSSSADHLEFRADRFVASVDRQPRSPLSFRLAYIARAVSPGSFAHPAALVEDMYRPEQRGRTASGRVDVIGPVR</sequence>
<proteinExistence type="inferred from homology"/>
<dbReference type="InterPro" id="IPR021868">
    <property type="entry name" value="Alpha_2_Macroglob_MG3"/>
</dbReference>
<dbReference type="SMART" id="SM01360">
    <property type="entry name" value="A2M"/>
    <property type="match status" value="1"/>
</dbReference>
<dbReference type="InterPro" id="IPR049120">
    <property type="entry name" value="A2M_bMG2"/>
</dbReference>
<keyword evidence="9" id="KW-1185">Reference proteome</keyword>
<accession>A0ABT3HA87</accession>
<dbReference type="Gene3D" id="2.60.40.1930">
    <property type="match status" value="1"/>
</dbReference>
<dbReference type="Pfam" id="PF00207">
    <property type="entry name" value="A2M"/>
    <property type="match status" value="1"/>
</dbReference>
<dbReference type="CDD" id="cd01100">
    <property type="entry name" value="APPLE_Factor_XI_like"/>
    <property type="match status" value="1"/>
</dbReference>